<dbReference type="PROSITE" id="PS50913">
    <property type="entry name" value="GRIP"/>
    <property type="match status" value="1"/>
</dbReference>
<evidence type="ECO:0000313" key="8">
    <source>
        <dbReference type="Proteomes" id="UP000292052"/>
    </source>
</evidence>
<reference evidence="7 8" key="1">
    <citation type="submission" date="2017-03" db="EMBL/GenBank/DDBJ databases">
        <title>Genome of the blue death feigning beetle - Asbolus verrucosus.</title>
        <authorList>
            <person name="Rider S.D."/>
        </authorList>
    </citation>
    <scope>NUCLEOTIDE SEQUENCE [LARGE SCALE GENOMIC DNA]</scope>
    <source>
        <strain evidence="7">Butters</strain>
        <tissue evidence="7">Head and leg muscle</tissue>
    </source>
</reference>
<feature type="coiled-coil region" evidence="4">
    <location>
        <begin position="32"/>
        <end position="292"/>
    </location>
</feature>
<gene>
    <name evidence="7" type="ORF">BDFB_002766</name>
</gene>
<dbReference type="GO" id="GO:0005794">
    <property type="term" value="C:Golgi apparatus"/>
    <property type="evidence" value="ECO:0007669"/>
    <property type="project" value="UniProtKB-SubCell"/>
</dbReference>
<dbReference type="PANTHER" id="PTHR18921">
    <property type="entry name" value="MYOSIN HEAVY CHAIN - RELATED"/>
    <property type="match status" value="1"/>
</dbReference>
<proteinExistence type="predicted"/>
<dbReference type="Pfam" id="PF01465">
    <property type="entry name" value="GRIP"/>
    <property type="match status" value="1"/>
</dbReference>
<evidence type="ECO:0000259" key="6">
    <source>
        <dbReference type="PROSITE" id="PS50913"/>
    </source>
</evidence>
<dbReference type="Proteomes" id="UP000292052">
    <property type="component" value="Unassembled WGS sequence"/>
</dbReference>
<feature type="coiled-coil region" evidence="4">
    <location>
        <begin position="835"/>
        <end position="876"/>
    </location>
</feature>
<feature type="domain" description="GRIP" evidence="6">
    <location>
        <begin position="1084"/>
        <end position="1136"/>
    </location>
</feature>
<organism evidence="7 8">
    <name type="scientific">Asbolus verrucosus</name>
    <name type="common">Desert ironclad beetle</name>
    <dbReference type="NCBI Taxonomy" id="1661398"/>
    <lineage>
        <taxon>Eukaryota</taxon>
        <taxon>Metazoa</taxon>
        <taxon>Ecdysozoa</taxon>
        <taxon>Arthropoda</taxon>
        <taxon>Hexapoda</taxon>
        <taxon>Insecta</taxon>
        <taxon>Pterygota</taxon>
        <taxon>Neoptera</taxon>
        <taxon>Endopterygota</taxon>
        <taxon>Coleoptera</taxon>
        <taxon>Polyphaga</taxon>
        <taxon>Cucujiformia</taxon>
        <taxon>Tenebrionidae</taxon>
        <taxon>Pimeliinae</taxon>
        <taxon>Asbolus</taxon>
    </lineage>
</organism>
<dbReference type="PANTHER" id="PTHR18921:SF2">
    <property type="entry name" value="THYROID RECEPTOR-INTERACTING PROTEIN 11"/>
    <property type="match status" value="1"/>
</dbReference>
<evidence type="ECO:0000256" key="3">
    <source>
        <dbReference type="ARBA" id="ARBA00023054"/>
    </source>
</evidence>
<feature type="region of interest" description="Disordered" evidence="5">
    <location>
        <begin position="1176"/>
        <end position="1200"/>
    </location>
</feature>
<dbReference type="OrthoDB" id="425925at2759"/>
<dbReference type="AlphaFoldDB" id="A0A482VWI7"/>
<protein>
    <submittedName>
        <fullName evidence="7">Thyroid receptor-interacting protein 11</fullName>
    </submittedName>
</protein>
<feature type="coiled-coil region" evidence="4">
    <location>
        <begin position="902"/>
        <end position="1084"/>
    </location>
</feature>
<feature type="non-terminal residue" evidence="7">
    <location>
        <position position="1"/>
    </location>
</feature>
<evidence type="ECO:0000313" key="7">
    <source>
        <dbReference type="EMBL" id="RZC36983.1"/>
    </source>
</evidence>
<dbReference type="EMBL" id="QDEB01056828">
    <property type="protein sequence ID" value="RZC36983.1"/>
    <property type="molecule type" value="Genomic_DNA"/>
</dbReference>
<evidence type="ECO:0000256" key="5">
    <source>
        <dbReference type="SAM" id="MobiDB-lite"/>
    </source>
</evidence>
<dbReference type="GO" id="GO:0031267">
    <property type="term" value="F:small GTPase binding"/>
    <property type="evidence" value="ECO:0007669"/>
    <property type="project" value="TreeGrafter"/>
</dbReference>
<comment type="subcellular location">
    <subcellularLocation>
        <location evidence="1">Golgi apparatus</location>
    </subcellularLocation>
</comment>
<keyword evidence="7" id="KW-0675">Receptor</keyword>
<feature type="coiled-coil region" evidence="4">
    <location>
        <begin position="632"/>
        <end position="669"/>
    </location>
</feature>
<dbReference type="STRING" id="1661398.A0A482VWI7"/>
<keyword evidence="8" id="KW-1185">Reference proteome</keyword>
<name>A0A482VWI7_ASBVE</name>
<dbReference type="GO" id="GO:0006888">
    <property type="term" value="P:endoplasmic reticulum to Golgi vesicle-mediated transport"/>
    <property type="evidence" value="ECO:0007669"/>
    <property type="project" value="TreeGrafter"/>
</dbReference>
<dbReference type="InterPro" id="IPR000237">
    <property type="entry name" value="GRIP_dom"/>
</dbReference>
<evidence type="ECO:0000256" key="1">
    <source>
        <dbReference type="ARBA" id="ARBA00004555"/>
    </source>
</evidence>
<evidence type="ECO:0000256" key="4">
    <source>
        <dbReference type="SAM" id="Coils"/>
    </source>
</evidence>
<comment type="caution">
    <text evidence="7">The sequence shown here is derived from an EMBL/GenBank/DDBJ whole genome shotgun (WGS) entry which is preliminary data.</text>
</comment>
<dbReference type="GO" id="GO:0007030">
    <property type="term" value="P:Golgi organization"/>
    <property type="evidence" value="ECO:0007669"/>
    <property type="project" value="TreeGrafter"/>
</dbReference>
<feature type="coiled-coil region" evidence="4">
    <location>
        <begin position="325"/>
        <end position="603"/>
    </location>
</feature>
<keyword evidence="2" id="KW-0333">Golgi apparatus</keyword>
<keyword evidence="3 4" id="KW-0175">Coiled coil</keyword>
<evidence type="ECO:0000256" key="2">
    <source>
        <dbReference type="ARBA" id="ARBA00023034"/>
    </source>
</evidence>
<accession>A0A482VWI7</accession>
<sequence length="1235" mass="143115">FSNNDCNQSDTNWTWEISDVPRYDKVKTDKIISDLKKTINELKSEKQDLTSNLELLDSDFQLNTEKLVSLKDKIQADYNDLEEKYTELKEDHEKLLESEKTVNKELENIKSKYQELVEKRNDKVSHSETCAKCETLLQENRRFLNEIEILNNEVTVLNSNNITLHRALEDTKNEANNDYRELKEKLKLCESENKILVAELQKANQSIATFEKKSKVDAENCKKLAVILEGYEQQVSSLKEELLLMKNERVNLPRLEDVNKLKIDFEDVQKALKKANEEKEQTHKKYVNILTENVKKYIDCDKPSEEFSNCSSEVDPQITEYSHQVESMLNILLDLKCKCENLEKDLYNVTQEKTDLLSEKNHEIEKLIQNSEILSQEVITKSQTIKDYENECNELIKNNDILINELEAYKNNSGLQTISESNEDNLLLLETQLENANKKIEELENVIANLENNINKDIPAEDETQQDGNEMNRLLEDNSSLKEEIKKLENVQTIITEEKEKLGLSLEKIKTDLENTEYQYTEMNINMETLKEEIENQKKKIEELIGQNLAMEKLNIEYERNNEDIRSALNVTREKLLFEEDTRKQLENQVRNLTEKLQNAKMCETSLKLQYDTINKELMGMTEAKCVVERSLKNTLDNLAHCQDNLLVLQRENEELKNTAELEKNLQNNKEVIEYDETDVTSRRTEKLIADENGELSTTINQLENIDLSTEINVEDLKQENLKLITNLDEMQLQLDTVIQEKNRLQSEVTKLNLMNSQHADCIQNTKSLEKKVEELIAAKNELTNVVITKHQENITYHNEIQRLSQILNAEAEKARSFEFQLQSAKTAIVRSAEIEKKNEEIDNLTDQNNFLRQKCEILAQNLLEEQNKVQQILAEHSNPSEKEQFLSKKLERLQTHLIEVEEHYTQELLRAEEKNSELQAKVNEIEQREKNSSTMYTSVSIRANQHVETLQHQLQLITNQRDDLRKKISDAEDNSNKQEAALANLQFVLEQFQKDKDKDVQKETERIRRQINVEKRAQEDLKNEIASLHSQLEESKQGLQAASRLSDQLEQSKQSIVTLKGEVTQLKEKLNKSEERLQNLSSQTDGKVDKSLIKNLVIGFVTTNNNLSKDQMQILKIIATVLDFNQQDHDKINLNKSQQGWLSSFLTPQTSQGMSQESLSQAFVKFLENESKPRLVPSLLSNNNESSKSRKNSGVTVPRQSPSILSEVVLPTFADFAQNRNSSSILKDVLKDNS</sequence>
<feature type="coiled-coil region" evidence="4">
    <location>
        <begin position="700"/>
        <end position="786"/>
    </location>
</feature>